<keyword evidence="1" id="KW-0812">Transmembrane</keyword>
<sequence>MLSRWLSLHGRLFFFVLSVLHICVRIVWGDLISIYYFPYLSRELGGFYRAFFVSYLFPAFFFFRGE</sequence>
<protein>
    <submittedName>
        <fullName evidence="2">Uncharacterized protein</fullName>
    </submittedName>
</protein>
<organism evidence="2">
    <name type="scientific">Ixodes scapularis</name>
    <name type="common">Black-legged tick</name>
    <name type="synonym">Deer tick</name>
    <dbReference type="NCBI Taxonomy" id="6945"/>
    <lineage>
        <taxon>Eukaryota</taxon>
        <taxon>Metazoa</taxon>
        <taxon>Ecdysozoa</taxon>
        <taxon>Arthropoda</taxon>
        <taxon>Chelicerata</taxon>
        <taxon>Arachnida</taxon>
        <taxon>Acari</taxon>
        <taxon>Parasitiformes</taxon>
        <taxon>Ixodida</taxon>
        <taxon>Ixodoidea</taxon>
        <taxon>Ixodidae</taxon>
        <taxon>Ixodinae</taxon>
        <taxon>Ixodes</taxon>
    </lineage>
</organism>
<keyword evidence="1" id="KW-0472">Membrane</keyword>
<evidence type="ECO:0000313" key="2">
    <source>
        <dbReference type="EMBL" id="MOY34760.1"/>
    </source>
</evidence>
<evidence type="ECO:0000256" key="1">
    <source>
        <dbReference type="SAM" id="Phobius"/>
    </source>
</evidence>
<dbReference type="EMBL" id="GHJT01000789">
    <property type="protein sequence ID" value="MOY34760.1"/>
    <property type="molecule type" value="Transcribed_RNA"/>
</dbReference>
<feature type="transmembrane region" description="Helical" evidence="1">
    <location>
        <begin position="12"/>
        <end position="38"/>
    </location>
</feature>
<proteinExistence type="predicted"/>
<accession>A0A4D5RCB9</accession>
<dbReference type="AlphaFoldDB" id="A0A4D5RCB9"/>
<reference evidence="2" key="1">
    <citation type="submission" date="2019-04" db="EMBL/GenBank/DDBJ databases">
        <title>An insight into the mialome of Ixodes scapularis.</title>
        <authorList>
            <person name="Ribeiro J.M."/>
            <person name="Mather T.N."/>
            <person name="Karim S."/>
        </authorList>
    </citation>
    <scope>NUCLEOTIDE SEQUENCE</scope>
</reference>
<name>A0A4D5RCB9_IXOSC</name>
<keyword evidence="1" id="KW-1133">Transmembrane helix</keyword>
<feature type="transmembrane region" description="Helical" evidence="1">
    <location>
        <begin position="44"/>
        <end position="63"/>
    </location>
</feature>